<keyword evidence="3" id="KW-0812">Transmembrane</keyword>
<reference evidence="5 6" key="1">
    <citation type="submission" date="2014-06" db="EMBL/GenBank/DDBJ databases">
        <title>Whole Genome Sequences of Three Symbiotic Endozoicomonas Bacteria.</title>
        <authorList>
            <person name="Neave M.J."/>
            <person name="Apprill A."/>
            <person name="Voolstra C.R."/>
        </authorList>
    </citation>
    <scope>NUCLEOTIDE SEQUENCE [LARGE SCALE GENOMIC DNA]</scope>
    <source>
        <strain evidence="5 6">DSM 25634</strain>
    </source>
</reference>
<dbReference type="InterPro" id="IPR051201">
    <property type="entry name" value="Chloro_Bact_Ser_Proteases"/>
</dbReference>
<dbReference type="SUPFAM" id="SSF50156">
    <property type="entry name" value="PDZ domain-like"/>
    <property type="match status" value="1"/>
</dbReference>
<dbReference type="AlphaFoldDB" id="A0A081NKR6"/>
<feature type="domain" description="PDZ" evidence="4">
    <location>
        <begin position="267"/>
        <end position="358"/>
    </location>
</feature>
<dbReference type="Proteomes" id="UP000028073">
    <property type="component" value="Unassembled WGS sequence"/>
</dbReference>
<sequence length="375" mass="39634">MKKFLNQFIYPALSGLIVAFLVIMLAPNWLGLPQLNFNNVLNKGEQLLGIGQVSYSSAVKIAAPAVVNIATATLVNESSRSRMPKSPFTENNLGRAKVETSLGSGVIISDDGYLLTNNHVIEGADRIVAVLKDGREVSASIVGRDPETDLAVLKIDLKDLPSLDLVDSGQTEVGDVVLAIGNPFGLGQTVTMGIISATGRNDLSLNTYEDFIQTDAAINVGNSGGALISARGELLGINTLLFSRGGGNEGVGFAIPSSMARFVTQSIIKYGRVVRGWLGIESQPLTSQLAEAYGVENNAGILISGVYDNGPADKAGLRRGDILTAINNISTSDGKKVMNMVAQEPPGSEVTLQILRNNKPLEMKAVVATRPNMVN</sequence>
<keyword evidence="3" id="KW-1133">Transmembrane helix</keyword>
<keyword evidence="2" id="KW-0378">Hydrolase</keyword>
<dbReference type="PANTHER" id="PTHR43343">
    <property type="entry name" value="PEPTIDASE S12"/>
    <property type="match status" value="1"/>
</dbReference>
<evidence type="ECO:0000313" key="5">
    <source>
        <dbReference type="EMBL" id="KEQ19039.1"/>
    </source>
</evidence>
<dbReference type="GO" id="GO:0004252">
    <property type="term" value="F:serine-type endopeptidase activity"/>
    <property type="evidence" value="ECO:0007669"/>
    <property type="project" value="InterPro"/>
</dbReference>
<dbReference type="PRINTS" id="PR00834">
    <property type="entry name" value="PROTEASES2C"/>
</dbReference>
<dbReference type="Pfam" id="PF13365">
    <property type="entry name" value="Trypsin_2"/>
    <property type="match status" value="1"/>
</dbReference>
<dbReference type="InterPro" id="IPR009003">
    <property type="entry name" value="Peptidase_S1_PA"/>
</dbReference>
<dbReference type="Pfam" id="PF17820">
    <property type="entry name" value="PDZ_6"/>
    <property type="match status" value="1"/>
</dbReference>
<dbReference type="OrthoDB" id="9758917at2"/>
<dbReference type="GO" id="GO:0006508">
    <property type="term" value="P:proteolysis"/>
    <property type="evidence" value="ECO:0007669"/>
    <property type="project" value="UniProtKB-KW"/>
</dbReference>
<dbReference type="SUPFAM" id="SSF50494">
    <property type="entry name" value="Trypsin-like serine proteases"/>
    <property type="match status" value="1"/>
</dbReference>
<proteinExistence type="predicted"/>
<dbReference type="InterPro" id="IPR041489">
    <property type="entry name" value="PDZ_6"/>
</dbReference>
<dbReference type="Gene3D" id="2.40.10.120">
    <property type="match status" value="1"/>
</dbReference>
<dbReference type="InterPro" id="IPR001940">
    <property type="entry name" value="Peptidase_S1C"/>
</dbReference>
<feature type="transmembrane region" description="Helical" evidence="3">
    <location>
        <begin position="12"/>
        <end position="32"/>
    </location>
</feature>
<gene>
    <name evidence="5" type="ORF">GZ78_03140</name>
</gene>
<dbReference type="SMART" id="SM00228">
    <property type="entry name" value="PDZ"/>
    <property type="match status" value="1"/>
</dbReference>
<keyword evidence="3" id="KW-0472">Membrane</keyword>
<organism evidence="5 6">
    <name type="scientific">Endozoicomonas numazuensis</name>
    <dbReference type="NCBI Taxonomy" id="1137799"/>
    <lineage>
        <taxon>Bacteria</taxon>
        <taxon>Pseudomonadati</taxon>
        <taxon>Pseudomonadota</taxon>
        <taxon>Gammaproteobacteria</taxon>
        <taxon>Oceanospirillales</taxon>
        <taxon>Endozoicomonadaceae</taxon>
        <taxon>Endozoicomonas</taxon>
    </lineage>
</organism>
<evidence type="ECO:0000256" key="2">
    <source>
        <dbReference type="ARBA" id="ARBA00022801"/>
    </source>
</evidence>
<dbReference type="RefSeq" id="WP_034832629.1">
    <property type="nucleotide sequence ID" value="NZ_JOKH01000001.1"/>
</dbReference>
<evidence type="ECO:0000313" key="6">
    <source>
        <dbReference type="Proteomes" id="UP000028073"/>
    </source>
</evidence>
<keyword evidence="6" id="KW-1185">Reference proteome</keyword>
<dbReference type="eggNOG" id="COG0265">
    <property type="taxonomic scope" value="Bacteria"/>
</dbReference>
<dbReference type="STRING" id="1137799.GZ78_03140"/>
<dbReference type="EMBL" id="JOKH01000001">
    <property type="protein sequence ID" value="KEQ19039.1"/>
    <property type="molecule type" value="Genomic_DNA"/>
</dbReference>
<evidence type="ECO:0000256" key="1">
    <source>
        <dbReference type="ARBA" id="ARBA00022670"/>
    </source>
</evidence>
<accession>A0A081NKR6</accession>
<dbReference type="CDD" id="cd10839">
    <property type="entry name" value="cpPDZ1_DegP-like"/>
    <property type="match status" value="1"/>
</dbReference>
<dbReference type="PANTHER" id="PTHR43343:SF3">
    <property type="entry name" value="PROTEASE DO-LIKE 8, CHLOROPLASTIC"/>
    <property type="match status" value="1"/>
</dbReference>
<comment type="caution">
    <text evidence="5">The sequence shown here is derived from an EMBL/GenBank/DDBJ whole genome shotgun (WGS) entry which is preliminary data.</text>
</comment>
<evidence type="ECO:0000259" key="4">
    <source>
        <dbReference type="PROSITE" id="PS50106"/>
    </source>
</evidence>
<dbReference type="Gene3D" id="2.30.42.10">
    <property type="match status" value="1"/>
</dbReference>
<keyword evidence="1" id="KW-0645">Protease</keyword>
<dbReference type="InterPro" id="IPR036034">
    <property type="entry name" value="PDZ_sf"/>
</dbReference>
<dbReference type="InterPro" id="IPR001478">
    <property type="entry name" value="PDZ"/>
</dbReference>
<protein>
    <submittedName>
        <fullName evidence="5">2-alkenal reductase</fullName>
    </submittedName>
</protein>
<name>A0A081NKR6_9GAMM</name>
<evidence type="ECO:0000256" key="3">
    <source>
        <dbReference type="SAM" id="Phobius"/>
    </source>
</evidence>
<dbReference type="PROSITE" id="PS50106">
    <property type="entry name" value="PDZ"/>
    <property type="match status" value="1"/>
</dbReference>